<keyword evidence="2 7" id="KW-0813">Transport</keyword>
<dbReference type="InterPro" id="IPR051393">
    <property type="entry name" value="ABC_transporter_permease"/>
</dbReference>
<evidence type="ECO:0000256" key="2">
    <source>
        <dbReference type="ARBA" id="ARBA00022448"/>
    </source>
</evidence>
<dbReference type="InterPro" id="IPR000515">
    <property type="entry name" value="MetI-like"/>
</dbReference>
<dbReference type="EMBL" id="FOGP01000002">
    <property type="protein sequence ID" value="SER43183.1"/>
    <property type="molecule type" value="Genomic_DNA"/>
</dbReference>
<keyword evidence="12" id="KW-1185">Reference proteome</keyword>
<feature type="transmembrane region" description="Helical" evidence="7">
    <location>
        <begin position="170"/>
        <end position="193"/>
    </location>
</feature>
<feature type="transmembrane region" description="Helical" evidence="7">
    <location>
        <begin position="35"/>
        <end position="56"/>
    </location>
</feature>
<dbReference type="PROSITE" id="PS50928">
    <property type="entry name" value="ABC_TM1"/>
    <property type="match status" value="1"/>
</dbReference>
<keyword evidence="3" id="KW-1003">Cell membrane</keyword>
<feature type="domain" description="ABC transmembrane type-1" evidence="8">
    <location>
        <begin position="93"/>
        <end position="306"/>
    </location>
</feature>
<evidence type="ECO:0000313" key="10">
    <source>
        <dbReference type="EMBL" id="SER43183.1"/>
    </source>
</evidence>
<evidence type="ECO:0000313" key="11">
    <source>
        <dbReference type="Proteomes" id="UP000199128"/>
    </source>
</evidence>
<keyword evidence="4 7" id="KW-0812">Transmembrane</keyword>
<keyword evidence="5 7" id="KW-1133">Transmembrane helix</keyword>
<dbReference type="CDD" id="cd06261">
    <property type="entry name" value="TM_PBP2"/>
    <property type="match status" value="1"/>
</dbReference>
<evidence type="ECO:0000313" key="9">
    <source>
        <dbReference type="EMBL" id="SEH42673.1"/>
    </source>
</evidence>
<dbReference type="Proteomes" id="UP000199128">
    <property type="component" value="Unassembled WGS sequence"/>
</dbReference>
<evidence type="ECO:0000256" key="6">
    <source>
        <dbReference type="ARBA" id="ARBA00023136"/>
    </source>
</evidence>
<evidence type="ECO:0000256" key="1">
    <source>
        <dbReference type="ARBA" id="ARBA00004651"/>
    </source>
</evidence>
<evidence type="ECO:0000256" key="4">
    <source>
        <dbReference type="ARBA" id="ARBA00022692"/>
    </source>
</evidence>
<name>A0A1H9P6I1_9ACTN</name>
<dbReference type="EMBL" id="FNWT01000002">
    <property type="protein sequence ID" value="SEH42673.1"/>
    <property type="molecule type" value="Genomic_DNA"/>
</dbReference>
<keyword evidence="6 7" id="KW-0472">Membrane</keyword>
<dbReference type="GO" id="GO:0005886">
    <property type="term" value="C:plasma membrane"/>
    <property type="evidence" value="ECO:0007669"/>
    <property type="project" value="UniProtKB-SubCell"/>
</dbReference>
<protein>
    <submittedName>
        <fullName evidence="10">Carbohydrate ABC transporter membrane protein 1, CUT1 family</fullName>
    </submittedName>
</protein>
<evidence type="ECO:0000256" key="3">
    <source>
        <dbReference type="ARBA" id="ARBA00022475"/>
    </source>
</evidence>
<organism evidence="10 11">
    <name type="scientific">Parafannyhessea umbonata</name>
    <dbReference type="NCBI Taxonomy" id="604330"/>
    <lineage>
        <taxon>Bacteria</taxon>
        <taxon>Bacillati</taxon>
        <taxon>Actinomycetota</taxon>
        <taxon>Coriobacteriia</taxon>
        <taxon>Coriobacteriales</taxon>
        <taxon>Atopobiaceae</taxon>
        <taxon>Parafannyhessea</taxon>
    </lineage>
</organism>
<gene>
    <name evidence="10" type="ORF">SAMN05216446_0815</name>
    <name evidence="9" type="ORF">SAMN05216447_102100</name>
</gene>
<comment type="subcellular location">
    <subcellularLocation>
        <location evidence="1 7">Cell membrane</location>
        <topology evidence="1 7">Multi-pass membrane protein</topology>
    </subcellularLocation>
</comment>
<evidence type="ECO:0000256" key="5">
    <source>
        <dbReference type="ARBA" id="ARBA00022989"/>
    </source>
</evidence>
<evidence type="ECO:0000256" key="7">
    <source>
        <dbReference type="RuleBase" id="RU363032"/>
    </source>
</evidence>
<dbReference type="Gene3D" id="1.10.3720.10">
    <property type="entry name" value="MetI-like"/>
    <property type="match status" value="1"/>
</dbReference>
<feature type="transmembrane region" description="Helical" evidence="7">
    <location>
        <begin position="292"/>
        <end position="309"/>
    </location>
</feature>
<reference evidence="10" key="1">
    <citation type="submission" date="2016-10" db="EMBL/GenBank/DDBJ databases">
        <authorList>
            <person name="de Groot N.N."/>
        </authorList>
    </citation>
    <scope>NUCLEOTIDE SEQUENCE [LARGE SCALE GENOMIC DNA]</scope>
    <source>
        <strain evidence="10">KHGC19</strain>
    </source>
</reference>
<dbReference type="GO" id="GO:0055085">
    <property type="term" value="P:transmembrane transport"/>
    <property type="evidence" value="ECO:0007669"/>
    <property type="project" value="InterPro"/>
</dbReference>
<feature type="transmembrane region" description="Helical" evidence="7">
    <location>
        <begin position="93"/>
        <end position="118"/>
    </location>
</feature>
<dbReference type="PANTHER" id="PTHR30193">
    <property type="entry name" value="ABC TRANSPORTER PERMEASE PROTEIN"/>
    <property type="match status" value="1"/>
</dbReference>
<dbReference type="InterPro" id="IPR035906">
    <property type="entry name" value="MetI-like_sf"/>
</dbReference>
<reference evidence="11 12" key="2">
    <citation type="submission" date="2016-10" db="EMBL/GenBank/DDBJ databases">
        <authorList>
            <person name="Varghese N."/>
            <person name="Submissions S."/>
        </authorList>
    </citation>
    <scope>NUCLEOTIDE SEQUENCE [LARGE SCALE GENOMIC DNA]</scope>
    <source>
        <strain evidence="11">KHGC19</strain>
        <strain evidence="9 12">WCP15</strain>
    </source>
</reference>
<accession>A0A1H9P6I1</accession>
<comment type="similarity">
    <text evidence="7">Belongs to the binding-protein-dependent transport system permease family.</text>
</comment>
<dbReference type="SUPFAM" id="SSF161098">
    <property type="entry name" value="MetI-like"/>
    <property type="match status" value="1"/>
</dbReference>
<evidence type="ECO:0000313" key="12">
    <source>
        <dbReference type="Proteomes" id="UP000199135"/>
    </source>
</evidence>
<dbReference type="AlphaFoldDB" id="A0A1H9P6I1"/>
<dbReference type="Pfam" id="PF00528">
    <property type="entry name" value="BPD_transp_1"/>
    <property type="match status" value="1"/>
</dbReference>
<evidence type="ECO:0000259" key="8">
    <source>
        <dbReference type="PROSITE" id="PS50928"/>
    </source>
</evidence>
<feature type="transmembrane region" description="Helical" evidence="7">
    <location>
        <begin position="214"/>
        <end position="235"/>
    </location>
</feature>
<dbReference type="Proteomes" id="UP000199135">
    <property type="component" value="Unassembled WGS sequence"/>
</dbReference>
<proteinExistence type="inferred from homology"/>
<feature type="transmembrane region" description="Helical" evidence="7">
    <location>
        <begin position="130"/>
        <end position="150"/>
    </location>
</feature>
<sequence length="317" mass="34778">MGVRPPGLLSKGSLGATMSKKAKGGSIRQNSIRRWAGLFICPVFVAFCIGFVWPFIQGIYLSFCNFKLVSKATFVGLDNYVAALSDASFAHSFWYTAATTIVSLVLINVIAFSVAYVLTQNIKGSHIFRTVFFMPNLIGGIVLGYIWSMIFDGILQAYSTSILLDTTLGFWGLIILMCWQQIGYMMIIYIAGLQAVPEDMIEAAKIDGANKWQVLFKVIIPNVMPSITICTFLSLTNGFKLFDQNLALTGGLPYIIQPNGSTINTTEMLALNIYNTFYTTGAAVRGVAQAKAVLFFILVAGLGLAQLAYTRKREVQQ</sequence>
<dbReference type="PANTHER" id="PTHR30193:SF37">
    <property type="entry name" value="INNER MEMBRANE ABC TRANSPORTER PERMEASE PROTEIN YCJO"/>
    <property type="match status" value="1"/>
</dbReference>